<feature type="domain" description="HTH cro/C1-type" evidence="1">
    <location>
        <begin position="9"/>
        <end position="63"/>
    </location>
</feature>
<evidence type="ECO:0000313" key="2">
    <source>
        <dbReference type="EMBL" id="MBU9845118.1"/>
    </source>
</evidence>
<dbReference type="SMART" id="SM00530">
    <property type="entry name" value="HTH_XRE"/>
    <property type="match status" value="1"/>
</dbReference>
<sequence length="66" mass="7371">MFYERVADLKAIRIAGSLTQEDIAKRTGMKKQNISRFENGIACPTLNTLSRYAVALGGTFEFKKLS</sequence>
<gene>
    <name evidence="2" type="ORF">J1784_08830</name>
</gene>
<proteinExistence type="predicted"/>
<reference evidence="2 3" key="1">
    <citation type="submission" date="2021-03" db="EMBL/GenBank/DDBJ databases">
        <title>Five novel Rahnella species.</title>
        <authorList>
            <person name="Brady C."/>
            <person name="Asselin J."/>
            <person name="Beer S."/>
            <person name="Bruberg M.B."/>
            <person name="Crampton B."/>
            <person name="Venter S."/>
            <person name="Arnold D."/>
            <person name="Denman S."/>
        </authorList>
    </citation>
    <scope>NUCLEOTIDE SEQUENCE [LARGE SCALE GENOMIC DNA]</scope>
    <source>
        <strain evidence="2 3">FRB 231</strain>
    </source>
</reference>
<accession>A0ABS6LDW2</accession>
<comment type="caution">
    <text evidence="2">The sequence shown here is derived from an EMBL/GenBank/DDBJ whole genome shotgun (WGS) entry which is preliminary data.</text>
</comment>
<name>A0ABS6LDW2_9GAMM</name>
<keyword evidence="3" id="KW-1185">Reference proteome</keyword>
<protein>
    <submittedName>
        <fullName evidence="2">Helix-turn-helix transcriptional regulator</fullName>
    </submittedName>
</protein>
<dbReference type="PROSITE" id="PS50943">
    <property type="entry name" value="HTH_CROC1"/>
    <property type="match status" value="1"/>
</dbReference>
<dbReference type="RefSeq" id="WP_217148904.1">
    <property type="nucleotide sequence ID" value="NZ_JAFMOY010000120.1"/>
</dbReference>
<dbReference type="InterPro" id="IPR001387">
    <property type="entry name" value="Cro/C1-type_HTH"/>
</dbReference>
<dbReference type="Pfam" id="PF01381">
    <property type="entry name" value="HTH_3"/>
    <property type="match status" value="1"/>
</dbReference>
<evidence type="ECO:0000313" key="3">
    <source>
        <dbReference type="Proteomes" id="UP000739284"/>
    </source>
</evidence>
<organism evidence="2 3">
    <name type="scientific">Rahnella ecdela</name>
    <dbReference type="NCBI Taxonomy" id="2816250"/>
    <lineage>
        <taxon>Bacteria</taxon>
        <taxon>Pseudomonadati</taxon>
        <taxon>Pseudomonadota</taxon>
        <taxon>Gammaproteobacteria</taxon>
        <taxon>Enterobacterales</taxon>
        <taxon>Yersiniaceae</taxon>
        <taxon>Rahnella</taxon>
    </lineage>
</organism>
<dbReference type="Proteomes" id="UP000739284">
    <property type="component" value="Unassembled WGS sequence"/>
</dbReference>
<dbReference type="CDD" id="cd00093">
    <property type="entry name" value="HTH_XRE"/>
    <property type="match status" value="1"/>
</dbReference>
<dbReference type="EMBL" id="JAFMOY010000120">
    <property type="protein sequence ID" value="MBU9845118.1"/>
    <property type="molecule type" value="Genomic_DNA"/>
</dbReference>
<evidence type="ECO:0000259" key="1">
    <source>
        <dbReference type="PROSITE" id="PS50943"/>
    </source>
</evidence>